<organism evidence="2 3">
    <name type="scientific">Paramicrobacterium agarici</name>
    <dbReference type="NCBI Taxonomy" id="630514"/>
    <lineage>
        <taxon>Bacteria</taxon>
        <taxon>Bacillati</taxon>
        <taxon>Actinomycetota</taxon>
        <taxon>Actinomycetes</taxon>
        <taxon>Micrococcales</taxon>
        <taxon>Microbacteriaceae</taxon>
        <taxon>Paramicrobacterium</taxon>
    </lineage>
</organism>
<sequence>MSQTVQDAVREATGGDVELSEGVPQGFPTDAVPLVDGSIRGATQTQGSTTHWVVLVSGDVSADDAEQRLSDAGFAVDDEVSTAELGSVVNLSSDEYDVTVVAASDSLLYTVTPRG</sequence>
<reference evidence="2 3" key="1">
    <citation type="submission" date="2017-10" db="EMBL/GenBank/DDBJ databases">
        <title>Sequencing the genomes of 1000 actinobacteria strains.</title>
        <authorList>
            <person name="Klenk H.-P."/>
        </authorList>
    </citation>
    <scope>NUCLEOTIDE SEQUENCE [LARGE SCALE GENOMIC DNA]</scope>
    <source>
        <strain evidence="2 3">DSM 21798</strain>
    </source>
</reference>
<gene>
    <name evidence="2" type="ORF">ATJ78_2651</name>
</gene>
<evidence type="ECO:0000313" key="2">
    <source>
        <dbReference type="EMBL" id="PFG31673.1"/>
    </source>
</evidence>
<accession>A0A2A9DYJ6</accession>
<keyword evidence="3" id="KW-1185">Reference proteome</keyword>
<dbReference type="Proteomes" id="UP000221369">
    <property type="component" value="Unassembled WGS sequence"/>
</dbReference>
<proteinExistence type="predicted"/>
<feature type="region of interest" description="Disordered" evidence="1">
    <location>
        <begin position="1"/>
        <end position="28"/>
    </location>
</feature>
<name>A0A2A9DYJ6_9MICO</name>
<protein>
    <submittedName>
        <fullName evidence="2">Uncharacterized protein</fullName>
    </submittedName>
</protein>
<evidence type="ECO:0000256" key="1">
    <source>
        <dbReference type="SAM" id="MobiDB-lite"/>
    </source>
</evidence>
<dbReference type="AlphaFoldDB" id="A0A2A9DYJ6"/>
<comment type="caution">
    <text evidence="2">The sequence shown here is derived from an EMBL/GenBank/DDBJ whole genome shotgun (WGS) entry which is preliminary data.</text>
</comment>
<dbReference type="EMBL" id="PDJE01000001">
    <property type="protein sequence ID" value="PFG31673.1"/>
    <property type="molecule type" value="Genomic_DNA"/>
</dbReference>
<evidence type="ECO:0000313" key="3">
    <source>
        <dbReference type="Proteomes" id="UP000221369"/>
    </source>
</evidence>